<comment type="caution">
    <text evidence="1">The sequence shown here is derived from an EMBL/GenBank/DDBJ whole genome shotgun (WGS) entry which is preliminary data.</text>
</comment>
<reference evidence="1" key="1">
    <citation type="submission" date="2019-10" db="EMBL/GenBank/DDBJ databases">
        <authorList>
            <consortium name="DOE Joint Genome Institute"/>
            <person name="Kuo A."/>
            <person name="Miyauchi S."/>
            <person name="Kiss E."/>
            <person name="Drula E."/>
            <person name="Kohler A."/>
            <person name="Sanchez-Garcia M."/>
            <person name="Andreopoulos B."/>
            <person name="Barry K.W."/>
            <person name="Bonito G."/>
            <person name="Buee M."/>
            <person name="Carver A."/>
            <person name="Chen C."/>
            <person name="Cichocki N."/>
            <person name="Clum A."/>
            <person name="Culley D."/>
            <person name="Crous P.W."/>
            <person name="Fauchery L."/>
            <person name="Girlanda M."/>
            <person name="Hayes R."/>
            <person name="Keri Z."/>
            <person name="LaButti K."/>
            <person name="Lipzen A."/>
            <person name="Lombard V."/>
            <person name="Magnuson J."/>
            <person name="Maillard F."/>
            <person name="Morin E."/>
            <person name="Murat C."/>
            <person name="Nolan M."/>
            <person name="Ohm R."/>
            <person name="Pangilinan J."/>
            <person name="Pereira M."/>
            <person name="Perotto S."/>
            <person name="Peter M."/>
            <person name="Riley R."/>
            <person name="Sitrit Y."/>
            <person name="Stielow B."/>
            <person name="Szollosi G."/>
            <person name="Zifcakova L."/>
            <person name="Stursova M."/>
            <person name="Spatafora J.W."/>
            <person name="Tedersoo L."/>
            <person name="Vaario L.-M."/>
            <person name="Yamada A."/>
            <person name="Yan M."/>
            <person name="Wang P."/>
            <person name="Xu J."/>
            <person name="Bruns T."/>
            <person name="Baldrian P."/>
            <person name="Vilgalys R."/>
            <person name="Henrissat B."/>
            <person name="Grigoriev I.V."/>
            <person name="Hibbett D."/>
            <person name="Nagy L.G."/>
            <person name="Martin F.M."/>
        </authorList>
    </citation>
    <scope>NUCLEOTIDE SEQUENCE</scope>
    <source>
        <strain evidence="1">BED1</strain>
    </source>
</reference>
<name>A0AAD4BVN0_BOLED</name>
<protein>
    <submittedName>
        <fullName evidence="1">Uncharacterized protein</fullName>
    </submittedName>
</protein>
<proteinExistence type="predicted"/>
<evidence type="ECO:0000313" key="1">
    <source>
        <dbReference type="EMBL" id="KAF8440890.1"/>
    </source>
</evidence>
<sequence>MESYSSVSYPSLPFFLTSKKLIFMESMEDVLSNTQSHSLLEWLRLVQQHDPNEGYVVTAVRHYKERHFMQREYIVLSVHLRPPEPTAVPTILCISRTIIDHTLSARVGLWGPAYDTVAVEGPADQFHPGDDKLLYRLNFSYATAPSLHGISRKIYRVHAAMPRYHLIKYSCYSFALAVRRTIELIYDGVNGAQLHDHDSLIRQSHLLRLIPTPTSHALKTAWDIACSHWIENGMQDGNGMLIVLSFIGLLLTYTPVEV</sequence>
<reference evidence="1" key="2">
    <citation type="journal article" date="2020" name="Nat. Commun.">
        <title>Large-scale genome sequencing of mycorrhizal fungi provides insights into the early evolution of symbiotic traits.</title>
        <authorList>
            <person name="Miyauchi S."/>
            <person name="Kiss E."/>
            <person name="Kuo A."/>
            <person name="Drula E."/>
            <person name="Kohler A."/>
            <person name="Sanchez-Garcia M."/>
            <person name="Morin E."/>
            <person name="Andreopoulos B."/>
            <person name="Barry K.W."/>
            <person name="Bonito G."/>
            <person name="Buee M."/>
            <person name="Carver A."/>
            <person name="Chen C."/>
            <person name="Cichocki N."/>
            <person name="Clum A."/>
            <person name="Culley D."/>
            <person name="Crous P.W."/>
            <person name="Fauchery L."/>
            <person name="Girlanda M."/>
            <person name="Hayes R.D."/>
            <person name="Keri Z."/>
            <person name="LaButti K."/>
            <person name="Lipzen A."/>
            <person name="Lombard V."/>
            <person name="Magnuson J."/>
            <person name="Maillard F."/>
            <person name="Murat C."/>
            <person name="Nolan M."/>
            <person name="Ohm R.A."/>
            <person name="Pangilinan J."/>
            <person name="Pereira M.F."/>
            <person name="Perotto S."/>
            <person name="Peter M."/>
            <person name="Pfister S."/>
            <person name="Riley R."/>
            <person name="Sitrit Y."/>
            <person name="Stielow J.B."/>
            <person name="Szollosi G."/>
            <person name="Zifcakova L."/>
            <person name="Stursova M."/>
            <person name="Spatafora J.W."/>
            <person name="Tedersoo L."/>
            <person name="Vaario L.M."/>
            <person name="Yamada A."/>
            <person name="Yan M."/>
            <person name="Wang P."/>
            <person name="Xu J."/>
            <person name="Bruns T."/>
            <person name="Baldrian P."/>
            <person name="Vilgalys R."/>
            <person name="Dunand C."/>
            <person name="Henrissat B."/>
            <person name="Grigoriev I.V."/>
            <person name="Hibbett D."/>
            <person name="Nagy L.G."/>
            <person name="Martin F.M."/>
        </authorList>
    </citation>
    <scope>NUCLEOTIDE SEQUENCE</scope>
    <source>
        <strain evidence="1">BED1</strain>
    </source>
</reference>
<evidence type="ECO:0000313" key="2">
    <source>
        <dbReference type="Proteomes" id="UP001194468"/>
    </source>
</evidence>
<dbReference type="Proteomes" id="UP001194468">
    <property type="component" value="Unassembled WGS sequence"/>
</dbReference>
<accession>A0AAD4BVN0</accession>
<gene>
    <name evidence="1" type="ORF">L210DRAFT_3538724</name>
</gene>
<dbReference type="EMBL" id="WHUW01000011">
    <property type="protein sequence ID" value="KAF8440890.1"/>
    <property type="molecule type" value="Genomic_DNA"/>
</dbReference>
<organism evidence="1 2">
    <name type="scientific">Boletus edulis BED1</name>
    <dbReference type="NCBI Taxonomy" id="1328754"/>
    <lineage>
        <taxon>Eukaryota</taxon>
        <taxon>Fungi</taxon>
        <taxon>Dikarya</taxon>
        <taxon>Basidiomycota</taxon>
        <taxon>Agaricomycotina</taxon>
        <taxon>Agaricomycetes</taxon>
        <taxon>Agaricomycetidae</taxon>
        <taxon>Boletales</taxon>
        <taxon>Boletineae</taxon>
        <taxon>Boletaceae</taxon>
        <taxon>Boletoideae</taxon>
        <taxon>Boletus</taxon>
    </lineage>
</organism>
<keyword evidence="2" id="KW-1185">Reference proteome</keyword>
<dbReference type="AlphaFoldDB" id="A0AAD4BVN0"/>